<protein>
    <recommendedName>
        <fullName evidence="3">HD domain-containing protein</fullName>
    </recommendedName>
</protein>
<dbReference type="Gene3D" id="1.10.3210.10">
    <property type="entry name" value="Hypothetical protein af1432"/>
    <property type="match status" value="1"/>
</dbReference>
<sequence length="278" mass="31411">MLEHVEFACMLCFCLALALTPERAWARLVKRARARRAERKERRRGPWIQTRSGARWYPYTCRPEDVQLEDLGACAYVLRWGGHAGTVTVAEHQYRVAKLLAARGESPAVQLLGLLHDAHEVYPPGDVLAPVFWGRGLVGRQVAWGMRWMSRRAERAVRDRMHLPHEFPAAVKHADLALLSTEAHCRLPGGPRDWGSNLPPPNHVCEAWDSEYAEFRWWSLVRTLSQQVADEMREQRCSDAAAGLDSSHGWDTITALLELAVVADRQIARCAPLRRGAA</sequence>
<dbReference type="RefSeq" id="WP_129576651.1">
    <property type="nucleotide sequence ID" value="NZ_CP012672.1"/>
</dbReference>
<evidence type="ECO:0008006" key="3">
    <source>
        <dbReference type="Google" id="ProtNLM"/>
    </source>
</evidence>
<dbReference type="SUPFAM" id="SSF109604">
    <property type="entry name" value="HD-domain/PDEase-like"/>
    <property type="match status" value="1"/>
</dbReference>
<evidence type="ECO:0000313" key="1">
    <source>
        <dbReference type="EMBL" id="AUX33187.1"/>
    </source>
</evidence>
<dbReference type="EMBL" id="CP012672">
    <property type="protein sequence ID" value="AUX33187.1"/>
    <property type="molecule type" value="Genomic_DNA"/>
</dbReference>
<name>A0A4P2QS86_SORCE</name>
<accession>A0A4P2QS86</accession>
<gene>
    <name evidence="1" type="ORF">SOCE836_053410</name>
</gene>
<organism evidence="1 2">
    <name type="scientific">Sorangium cellulosum</name>
    <name type="common">Polyangium cellulosum</name>
    <dbReference type="NCBI Taxonomy" id="56"/>
    <lineage>
        <taxon>Bacteria</taxon>
        <taxon>Pseudomonadati</taxon>
        <taxon>Myxococcota</taxon>
        <taxon>Polyangia</taxon>
        <taxon>Polyangiales</taxon>
        <taxon>Polyangiaceae</taxon>
        <taxon>Sorangium</taxon>
    </lineage>
</organism>
<dbReference type="Proteomes" id="UP000295497">
    <property type="component" value="Chromosome"/>
</dbReference>
<evidence type="ECO:0000313" key="2">
    <source>
        <dbReference type="Proteomes" id="UP000295497"/>
    </source>
</evidence>
<proteinExistence type="predicted"/>
<reference evidence="1 2" key="1">
    <citation type="submission" date="2015-09" db="EMBL/GenBank/DDBJ databases">
        <title>Sorangium comparison.</title>
        <authorList>
            <person name="Zaburannyi N."/>
            <person name="Bunk B."/>
            <person name="Overmann J."/>
            <person name="Mueller R."/>
        </authorList>
    </citation>
    <scope>NUCLEOTIDE SEQUENCE [LARGE SCALE GENOMIC DNA]</scope>
    <source>
        <strain evidence="1 2">So ce836</strain>
    </source>
</reference>
<dbReference type="AlphaFoldDB" id="A0A4P2QS86"/>